<dbReference type="GO" id="GO:0032979">
    <property type="term" value="P:protein insertion into mitochondrial inner membrane from matrix"/>
    <property type="evidence" value="ECO:0007669"/>
    <property type="project" value="TreeGrafter"/>
</dbReference>
<dbReference type="OrthoDB" id="2148490at2759"/>
<feature type="compositionally biased region" description="Polar residues" evidence="5">
    <location>
        <begin position="996"/>
        <end position="1005"/>
    </location>
</feature>
<organism evidence="6 7">
    <name type="scientific">Hondaea fermentalgiana</name>
    <dbReference type="NCBI Taxonomy" id="2315210"/>
    <lineage>
        <taxon>Eukaryota</taxon>
        <taxon>Sar</taxon>
        <taxon>Stramenopiles</taxon>
        <taxon>Bigyra</taxon>
        <taxon>Labyrinthulomycetes</taxon>
        <taxon>Thraustochytrida</taxon>
        <taxon>Thraustochytriidae</taxon>
        <taxon>Hondaea</taxon>
    </lineage>
</organism>
<feature type="compositionally biased region" description="Polar residues" evidence="5">
    <location>
        <begin position="911"/>
        <end position="925"/>
    </location>
</feature>
<evidence type="ECO:0000256" key="4">
    <source>
        <dbReference type="ARBA" id="ARBA00023136"/>
    </source>
</evidence>
<dbReference type="PROSITE" id="PS50096">
    <property type="entry name" value="IQ"/>
    <property type="match status" value="4"/>
</dbReference>
<dbReference type="InterPro" id="IPR000048">
    <property type="entry name" value="IQ_motif_EF-hand-BS"/>
</dbReference>
<keyword evidence="7" id="KW-1185">Reference proteome</keyword>
<dbReference type="Proteomes" id="UP000241890">
    <property type="component" value="Unassembled WGS sequence"/>
</dbReference>
<dbReference type="CDD" id="cd23767">
    <property type="entry name" value="IQCD"/>
    <property type="match status" value="1"/>
</dbReference>
<accession>A0A2R5GFF0</accession>
<name>A0A2R5GFF0_9STRA</name>
<comment type="caution">
    <text evidence="6">The sequence shown here is derived from an EMBL/GenBank/DDBJ whole genome shotgun (WGS) entry which is preliminary data.</text>
</comment>
<dbReference type="GO" id="GO:0005743">
    <property type="term" value="C:mitochondrial inner membrane"/>
    <property type="evidence" value="ECO:0007669"/>
    <property type="project" value="TreeGrafter"/>
</dbReference>
<keyword evidence="3" id="KW-1133">Transmembrane helix</keyword>
<dbReference type="InterPro" id="IPR001708">
    <property type="entry name" value="YidC/ALB3/OXA1/COX18"/>
</dbReference>
<dbReference type="PANTHER" id="PTHR12428">
    <property type="entry name" value="OXA1"/>
    <property type="match status" value="1"/>
</dbReference>
<keyword evidence="4" id="KW-0472">Membrane</keyword>
<evidence type="ECO:0000256" key="3">
    <source>
        <dbReference type="ARBA" id="ARBA00022989"/>
    </source>
</evidence>
<dbReference type="InParanoid" id="A0A2R5GFF0"/>
<feature type="compositionally biased region" description="Polar residues" evidence="5">
    <location>
        <begin position="215"/>
        <end position="227"/>
    </location>
</feature>
<keyword evidence="2" id="KW-0812">Transmembrane</keyword>
<feature type="compositionally biased region" description="Polar residues" evidence="5">
    <location>
        <begin position="793"/>
        <end position="818"/>
    </location>
</feature>
<proteinExistence type="predicted"/>
<evidence type="ECO:0000256" key="2">
    <source>
        <dbReference type="ARBA" id="ARBA00022692"/>
    </source>
</evidence>
<protein>
    <submittedName>
        <fullName evidence="6">Mitochondrial inner membrane protein OXA1L</fullName>
    </submittedName>
</protein>
<feature type="compositionally biased region" description="Basic and acidic residues" evidence="5">
    <location>
        <begin position="981"/>
        <end position="995"/>
    </location>
</feature>
<feature type="region of interest" description="Disordered" evidence="5">
    <location>
        <begin position="965"/>
        <end position="1008"/>
    </location>
</feature>
<dbReference type="EMBL" id="BEYU01000062">
    <property type="protein sequence ID" value="GBG29640.1"/>
    <property type="molecule type" value="Genomic_DNA"/>
</dbReference>
<evidence type="ECO:0000313" key="7">
    <source>
        <dbReference type="Proteomes" id="UP000241890"/>
    </source>
</evidence>
<dbReference type="SMART" id="SM00015">
    <property type="entry name" value="IQ"/>
    <property type="match status" value="4"/>
</dbReference>
<sequence length="1258" mass="138709">MLGGPVAGHMQHLGKLFTKELQEPGANRVRLAQLYVQGVRAIFRKFNVKPIALFAVPLTQIATLLTFVYATRHLVMHGALDLSDQGALWFMDLSAKDTTMLLPLVAVSLSYTTLERSFGRTVQVPGQPVSVTAGDVVREVLQAMLVFGFPFIAQLPSGIFMYWIPSSAFGFCQNTLLKLPSVRAALGLTDPPRLNATPIVQQVPKSAVVSKHRPTSSASGASRSQDAGVTCEHEAEELRASLEQLRERAVCVGPDEKLHVDTMVKHATWQRVSLDVAVATHTDQIAAADAKAAAARDEIAEIDQELTTHAANVIQSCLRGVLKRTEPERTERAKVEQNNTGSAVTIQRVFRGVLGRRYVALVRHRRREAAAIFVQRVWRGYKGRIRALNIESIRAEQARLEAAIRIQRFWSDSKQASIVRAQKQAVLAAKEADLQHQQAVTIQRIVRGYLAREQKRCRRVELKLGPRVRELANRYIARGDLYSFLQAVNRDYELHMAQQAELRKMELENAATFIEEVLAHRDQEVQARWREWERQKLALRNTDEAIQIYGPGKLRDAEAAAYAVPEVPQMVSIPSRKAVVKDPISRTSAKGPSALDVVAPSQSNNQLTAQDFAFAPYATQLRATEVPHMDVPLDNLVFQAALREYIGQIRFGEPGRSRDAIMEHFILSAPATLRIAAEEEALQVSTPIISALRSRDVLTCRELLQVAERLETDYMVPPALASTIRSLLGAAVRNISNTRPASQHLKMEMDMKDDTYAQILEIDQDDLNLRLMGHFGVSDTSRPVSSAETICYEESSSPMLSDRNTFDQTSDTRQPTAQGGNGEIACQARPKTSGGLFESSLRPGTSALREWDWRAPMGLPIEFVEVRPFTAGPIADGISTANLERRPSTQSSSATGSSAGTRVTFAPNVTDRPSTQASAFSSLSDVSRPPSRASYASTVGTVDWNHASEDKATALEGSDIQIWTADIGRSNDDNDDDDDNRESAVEKEAKKDDSRNGNCATNDNGLSQKQSRQFAQQAQLLAVSTPQLDSSIHDLLIHILLTGPPEGFEAYGLEDLARELAKLPPEAEAARREMARAHYRAVRSEASTLAKPLSRAGFEEVHALAACPLSSFAIPREIVAVLQSRFQEISSAGDDSSRPFDARLCRSGVGTLGHARYRKEGLSPVRMDRARHYADGTMDFPISAKSGPRREQLVERILHRAEDLARATAVPVAKASAEDAMERNYHEWKRGPKVGLNAIVTTHEEAASLVGWHPFPQG</sequence>
<feature type="region of interest" description="Disordered" evidence="5">
    <location>
        <begin position="882"/>
        <end position="935"/>
    </location>
</feature>
<dbReference type="Gene3D" id="1.20.5.190">
    <property type="match status" value="1"/>
</dbReference>
<comment type="subcellular location">
    <subcellularLocation>
        <location evidence="1">Membrane</location>
        <topology evidence="1">Multi-pass membrane protein</topology>
    </subcellularLocation>
</comment>
<feature type="compositionally biased region" description="Low complexity" evidence="5">
    <location>
        <begin position="888"/>
        <end position="901"/>
    </location>
</feature>
<evidence type="ECO:0000256" key="1">
    <source>
        <dbReference type="ARBA" id="ARBA00004141"/>
    </source>
</evidence>
<dbReference type="Pfam" id="PF00612">
    <property type="entry name" value="IQ"/>
    <property type="match status" value="3"/>
</dbReference>
<evidence type="ECO:0000256" key="5">
    <source>
        <dbReference type="SAM" id="MobiDB-lite"/>
    </source>
</evidence>
<dbReference type="PANTHER" id="PTHR12428:SF65">
    <property type="entry name" value="CYTOCHROME C OXIDASE ASSEMBLY PROTEIN COX18, MITOCHONDRIAL"/>
    <property type="match status" value="1"/>
</dbReference>
<reference evidence="6 7" key="1">
    <citation type="submission" date="2017-12" db="EMBL/GenBank/DDBJ databases">
        <title>Sequencing, de novo assembly and annotation of complete genome of a new Thraustochytrid species, strain FCC1311.</title>
        <authorList>
            <person name="Sedici K."/>
            <person name="Godart F."/>
            <person name="Aiese Cigliano R."/>
            <person name="Sanseverino W."/>
            <person name="Barakat M."/>
            <person name="Ortet P."/>
            <person name="Marechal E."/>
            <person name="Cagnac O."/>
            <person name="Amato A."/>
        </authorList>
    </citation>
    <scope>NUCLEOTIDE SEQUENCE [LARGE SCALE GENOMIC DNA]</scope>
</reference>
<dbReference type="CDD" id="cd20069">
    <property type="entry name" value="5TM_Oxa1-like"/>
    <property type="match status" value="1"/>
</dbReference>
<dbReference type="GO" id="GO:0032977">
    <property type="term" value="F:membrane insertase activity"/>
    <property type="evidence" value="ECO:0007669"/>
    <property type="project" value="InterPro"/>
</dbReference>
<gene>
    <name evidence="6" type="ORF">FCC1311_058612</name>
</gene>
<dbReference type="AlphaFoldDB" id="A0A2R5GFF0"/>
<feature type="region of interest" description="Disordered" evidence="5">
    <location>
        <begin position="205"/>
        <end position="229"/>
    </location>
</feature>
<evidence type="ECO:0000313" key="6">
    <source>
        <dbReference type="EMBL" id="GBG29640.1"/>
    </source>
</evidence>
<feature type="region of interest" description="Disordered" evidence="5">
    <location>
        <begin position="793"/>
        <end position="841"/>
    </location>
</feature>